<evidence type="ECO:0000313" key="2">
    <source>
        <dbReference type="EMBL" id="KCZ87424.1"/>
    </source>
</evidence>
<dbReference type="Gene3D" id="3.10.450.50">
    <property type="match status" value="1"/>
</dbReference>
<proteinExistence type="predicted"/>
<gene>
    <name evidence="2" type="ORF">HJA_12830</name>
</gene>
<keyword evidence="2" id="KW-0449">Lipoprotein</keyword>
<dbReference type="eggNOG" id="COG4319">
    <property type="taxonomic scope" value="Bacteria"/>
</dbReference>
<sequence>MKPLFAAAAIALLPLAGCTTQDSAPISAINVQSEAETAAITALLDAQDAAWNRGDIDGFMKGYWQSPELRFASGGKVTRGWDETNARYHATYGGPETMGTLLTDEYEIVLLGPDAAVAHGRWKLEGREGTPWGLYTLVLRKMGGEWKIVSDTTTSAD</sequence>
<reference evidence="2 3" key="1">
    <citation type="journal article" date="2014" name="Antonie Van Leeuwenhoek">
        <title>Hyphomonas beringensis sp. nov. and Hyphomonas chukchiensis sp. nov., isolated from surface seawater of the Bering Sea and Chukchi Sea.</title>
        <authorList>
            <person name="Li C."/>
            <person name="Lai Q."/>
            <person name="Li G."/>
            <person name="Dong C."/>
            <person name="Wang J."/>
            <person name="Liao Y."/>
            <person name="Shao Z."/>
        </authorList>
    </citation>
    <scope>NUCLEOTIDE SEQUENCE [LARGE SCALE GENOMIC DNA]</scope>
    <source>
        <strain evidence="2 3">VP2</strain>
    </source>
</reference>
<feature type="domain" description="DUF4440" evidence="1">
    <location>
        <begin position="40"/>
        <end position="148"/>
    </location>
</feature>
<dbReference type="AlphaFoldDB" id="A0A059F9Z0"/>
<dbReference type="SUPFAM" id="SSF54427">
    <property type="entry name" value="NTF2-like"/>
    <property type="match status" value="1"/>
</dbReference>
<protein>
    <submittedName>
        <fullName evidence="2">Putative lipoprotein</fullName>
    </submittedName>
</protein>
<dbReference type="Proteomes" id="UP000024816">
    <property type="component" value="Unassembled WGS sequence"/>
</dbReference>
<dbReference type="PATRIC" id="fig|1280952.3.peg.2566"/>
<comment type="caution">
    <text evidence="2">The sequence shown here is derived from an EMBL/GenBank/DDBJ whole genome shotgun (WGS) entry which is preliminary data.</text>
</comment>
<evidence type="ECO:0000259" key="1">
    <source>
        <dbReference type="Pfam" id="PF14534"/>
    </source>
</evidence>
<dbReference type="OrthoDB" id="120856at2"/>
<dbReference type="EMBL" id="ARYJ01000008">
    <property type="protein sequence ID" value="KCZ87424.1"/>
    <property type="molecule type" value="Genomic_DNA"/>
</dbReference>
<dbReference type="STRING" id="1280952.HJA_12830"/>
<organism evidence="2 3">
    <name type="scientific">Hyphomonas jannaschiana VP2</name>
    <dbReference type="NCBI Taxonomy" id="1280952"/>
    <lineage>
        <taxon>Bacteria</taxon>
        <taxon>Pseudomonadati</taxon>
        <taxon>Pseudomonadota</taxon>
        <taxon>Alphaproteobacteria</taxon>
        <taxon>Hyphomonadales</taxon>
        <taxon>Hyphomonadaceae</taxon>
        <taxon>Hyphomonas</taxon>
    </lineage>
</organism>
<keyword evidence="3" id="KW-1185">Reference proteome</keyword>
<dbReference type="InterPro" id="IPR027843">
    <property type="entry name" value="DUF4440"/>
</dbReference>
<accession>A0A059F9Z0</accession>
<dbReference type="RefSeq" id="WP_035582928.1">
    <property type="nucleotide sequence ID" value="NZ_ARYJ01000008.1"/>
</dbReference>
<name>A0A059F9Z0_9PROT</name>
<evidence type="ECO:0000313" key="3">
    <source>
        <dbReference type="Proteomes" id="UP000024816"/>
    </source>
</evidence>
<dbReference type="InterPro" id="IPR032710">
    <property type="entry name" value="NTF2-like_dom_sf"/>
</dbReference>
<dbReference type="Pfam" id="PF14534">
    <property type="entry name" value="DUF4440"/>
    <property type="match status" value="1"/>
</dbReference>